<keyword evidence="1" id="KW-1133">Transmembrane helix</keyword>
<protein>
    <submittedName>
        <fullName evidence="2">Uncharacterized protein</fullName>
    </submittedName>
</protein>
<dbReference type="RefSeq" id="WP_058713990.1">
    <property type="nucleotide sequence ID" value="NZ_LDQV01000034.1"/>
</dbReference>
<evidence type="ECO:0000313" key="3">
    <source>
        <dbReference type="Proteomes" id="UP000072605"/>
    </source>
</evidence>
<name>A0AAW3M969_9BACL</name>
<proteinExistence type="predicted"/>
<dbReference type="Proteomes" id="UP000072605">
    <property type="component" value="Unassembled WGS sequence"/>
</dbReference>
<reference evidence="2 3" key="1">
    <citation type="journal article" date="2016" name="Front. Microbiol.">
        <title>Genomic Resource of Rice Seed Associated Bacteria.</title>
        <authorList>
            <person name="Midha S."/>
            <person name="Bansal K."/>
            <person name="Sharma S."/>
            <person name="Kumar N."/>
            <person name="Patil P.P."/>
            <person name="Chaudhry V."/>
            <person name="Patil P.B."/>
        </authorList>
    </citation>
    <scope>NUCLEOTIDE SEQUENCE [LARGE SCALE GENOMIC DNA]</scope>
    <source>
        <strain evidence="2 3">RSA11</strain>
    </source>
</reference>
<comment type="caution">
    <text evidence="2">The sequence shown here is derived from an EMBL/GenBank/DDBJ whole genome shotgun (WGS) entry which is preliminary data.</text>
</comment>
<feature type="transmembrane region" description="Helical" evidence="1">
    <location>
        <begin position="67"/>
        <end position="86"/>
    </location>
</feature>
<keyword evidence="1" id="KW-0812">Transmembrane</keyword>
<evidence type="ECO:0000313" key="2">
    <source>
        <dbReference type="EMBL" id="KTR25591.1"/>
    </source>
</evidence>
<dbReference type="AlphaFoldDB" id="A0AAW3M969"/>
<dbReference type="EMBL" id="LDQV01000034">
    <property type="protein sequence ID" value="KTR25591.1"/>
    <property type="molecule type" value="Genomic_DNA"/>
</dbReference>
<accession>A0AAW3M969</accession>
<keyword evidence="1" id="KW-0472">Membrane</keyword>
<sequence>MKKRIIWTLGVTCLLHLSFVLYLTLQPTVATKTELPDNATVLSEETSFTGHVSQATTHTPIAFIQSLFFWSIPLTIVILYILLTILHRLRSTPSS</sequence>
<organism evidence="2 3">
    <name type="scientific">Exiguobacterium indicum</name>
    <dbReference type="NCBI Taxonomy" id="296995"/>
    <lineage>
        <taxon>Bacteria</taxon>
        <taxon>Bacillati</taxon>
        <taxon>Bacillota</taxon>
        <taxon>Bacilli</taxon>
        <taxon>Bacillales</taxon>
        <taxon>Bacillales Family XII. Incertae Sedis</taxon>
        <taxon>Exiguobacterium</taxon>
    </lineage>
</organism>
<gene>
    <name evidence="2" type="ORF">RSA11_14195</name>
</gene>
<evidence type="ECO:0000256" key="1">
    <source>
        <dbReference type="SAM" id="Phobius"/>
    </source>
</evidence>